<protein>
    <recommendedName>
        <fullName evidence="6">SURF1-like protein</fullName>
    </recommendedName>
</protein>
<keyword evidence="3 6" id="KW-0812">Transmembrane</keyword>
<comment type="subcellular location">
    <subcellularLocation>
        <location evidence="6">Cell membrane</location>
        <topology evidence="6">Multi-pass membrane protein</topology>
    </subcellularLocation>
    <subcellularLocation>
        <location evidence="1">Membrane</location>
    </subcellularLocation>
</comment>
<evidence type="ECO:0000313" key="9">
    <source>
        <dbReference type="Proteomes" id="UP001500755"/>
    </source>
</evidence>
<keyword evidence="9" id="KW-1185">Reference proteome</keyword>
<feature type="region of interest" description="Disordered" evidence="7">
    <location>
        <begin position="269"/>
        <end position="304"/>
    </location>
</feature>
<keyword evidence="4 6" id="KW-1133">Transmembrane helix</keyword>
<keyword evidence="6" id="KW-1003">Cell membrane</keyword>
<dbReference type="PANTHER" id="PTHR23427">
    <property type="entry name" value="SURFEIT LOCUS PROTEIN"/>
    <property type="match status" value="1"/>
</dbReference>
<evidence type="ECO:0000256" key="4">
    <source>
        <dbReference type="ARBA" id="ARBA00022989"/>
    </source>
</evidence>
<dbReference type="Pfam" id="PF02104">
    <property type="entry name" value="SURF1"/>
    <property type="match status" value="1"/>
</dbReference>
<proteinExistence type="inferred from homology"/>
<dbReference type="PROSITE" id="PS50895">
    <property type="entry name" value="SURF1"/>
    <property type="match status" value="1"/>
</dbReference>
<feature type="transmembrane region" description="Helical" evidence="6">
    <location>
        <begin position="232"/>
        <end position="250"/>
    </location>
</feature>
<feature type="compositionally biased region" description="Basic and acidic residues" evidence="7">
    <location>
        <begin position="291"/>
        <end position="304"/>
    </location>
</feature>
<evidence type="ECO:0000313" key="8">
    <source>
        <dbReference type="EMBL" id="GAA2000831.1"/>
    </source>
</evidence>
<evidence type="ECO:0000256" key="5">
    <source>
        <dbReference type="ARBA" id="ARBA00023136"/>
    </source>
</evidence>
<name>A0ABP5EKC0_9MICO</name>
<keyword evidence="5 6" id="KW-0472">Membrane</keyword>
<organism evidence="8 9">
    <name type="scientific">Brevibacterium samyangense</name>
    <dbReference type="NCBI Taxonomy" id="366888"/>
    <lineage>
        <taxon>Bacteria</taxon>
        <taxon>Bacillati</taxon>
        <taxon>Actinomycetota</taxon>
        <taxon>Actinomycetes</taxon>
        <taxon>Micrococcales</taxon>
        <taxon>Brevibacteriaceae</taxon>
        <taxon>Brevibacterium</taxon>
    </lineage>
</organism>
<evidence type="ECO:0000256" key="1">
    <source>
        <dbReference type="ARBA" id="ARBA00004370"/>
    </source>
</evidence>
<dbReference type="Proteomes" id="UP001500755">
    <property type="component" value="Unassembled WGS sequence"/>
</dbReference>
<dbReference type="PANTHER" id="PTHR23427:SF2">
    <property type="entry name" value="SURFEIT LOCUS PROTEIN 1"/>
    <property type="match status" value="1"/>
</dbReference>
<dbReference type="RefSeq" id="WP_344306847.1">
    <property type="nucleotide sequence ID" value="NZ_BAAANO010000005.1"/>
</dbReference>
<comment type="similarity">
    <text evidence="2 6">Belongs to the SURF1 family.</text>
</comment>
<comment type="caution">
    <text evidence="6">Lacks conserved residue(s) required for the propagation of feature annotation.</text>
</comment>
<accession>A0ABP5EKC0</accession>
<gene>
    <name evidence="8" type="ORF">GCM10009755_06070</name>
</gene>
<sequence>MLRLALTPRWLGFLALVLVLVTAFVGLSAWQVSRAQHKNDVTAAQDVDTVRPFTEVLDAQVPMPGYLSDQMVEMTGHYLPDMQVVVTERYQDGTEGFWVVTMFAPDGARLGEEAQDVANDPAYADTPIAVPVVRGWTADEDLAMHSRAATGEVTLVGRLGPNEAPENTDGLREGQVRTVSAPQLVNDFDVFTYSGYVFPETESGAGASAATGGLVNVGLEKQESGGIDLQSAAYAAEWLFFAGFAIYIWWRLLRDAYLRQRDEEDGPQEFVVVKPAGQKNLAQNLSTPNTPDERRQAPRQEGRP</sequence>
<evidence type="ECO:0000256" key="7">
    <source>
        <dbReference type="SAM" id="MobiDB-lite"/>
    </source>
</evidence>
<evidence type="ECO:0000256" key="6">
    <source>
        <dbReference type="RuleBase" id="RU363076"/>
    </source>
</evidence>
<feature type="compositionally biased region" description="Polar residues" evidence="7">
    <location>
        <begin position="280"/>
        <end position="290"/>
    </location>
</feature>
<reference evidence="9" key="1">
    <citation type="journal article" date="2019" name="Int. J. Syst. Evol. Microbiol.">
        <title>The Global Catalogue of Microorganisms (GCM) 10K type strain sequencing project: providing services to taxonomists for standard genome sequencing and annotation.</title>
        <authorList>
            <consortium name="The Broad Institute Genomics Platform"/>
            <consortium name="The Broad Institute Genome Sequencing Center for Infectious Disease"/>
            <person name="Wu L."/>
            <person name="Ma J."/>
        </authorList>
    </citation>
    <scope>NUCLEOTIDE SEQUENCE [LARGE SCALE GENOMIC DNA]</scope>
    <source>
        <strain evidence="9">JCM 14546</strain>
    </source>
</reference>
<comment type="caution">
    <text evidence="8">The sequence shown here is derived from an EMBL/GenBank/DDBJ whole genome shotgun (WGS) entry which is preliminary data.</text>
</comment>
<dbReference type="InterPro" id="IPR002994">
    <property type="entry name" value="Surf1/Shy1"/>
</dbReference>
<evidence type="ECO:0000256" key="2">
    <source>
        <dbReference type="ARBA" id="ARBA00007165"/>
    </source>
</evidence>
<dbReference type="InterPro" id="IPR045214">
    <property type="entry name" value="Surf1/Surf4"/>
</dbReference>
<dbReference type="EMBL" id="BAAANO010000005">
    <property type="protein sequence ID" value="GAA2000831.1"/>
    <property type="molecule type" value="Genomic_DNA"/>
</dbReference>
<evidence type="ECO:0000256" key="3">
    <source>
        <dbReference type="ARBA" id="ARBA00022692"/>
    </source>
</evidence>